<dbReference type="PANTHER" id="PTHR11505">
    <property type="entry name" value="L1 TRANSPOSABLE ELEMENT-RELATED"/>
    <property type="match status" value="1"/>
</dbReference>
<protein>
    <recommendedName>
        <fullName evidence="5">L1 transposable element RRM domain-containing protein</fullName>
    </recommendedName>
</protein>
<dbReference type="Proteomes" id="UP000008672">
    <property type="component" value="Unassembled WGS sequence"/>
</dbReference>
<dbReference type="Gene3D" id="1.20.5.1070">
    <property type="entry name" value="Head and neck region of the ectodomain of NDV fusion glycoprotein"/>
    <property type="match status" value="1"/>
</dbReference>
<dbReference type="Ensembl" id="ENSLACT00000014752.1">
    <property type="protein sequence ID" value="ENSLACP00000014650.1"/>
    <property type="gene ID" value="ENSLACG00000012896.1"/>
</dbReference>
<reference evidence="4" key="1">
    <citation type="submission" date="2011-08" db="EMBL/GenBank/DDBJ databases">
        <title>The draft genome of Latimeria chalumnae.</title>
        <authorList>
            <person name="Di Palma F."/>
            <person name="Alfoldi J."/>
            <person name="Johnson J."/>
            <person name="Berlin A."/>
            <person name="Gnerre S."/>
            <person name="Jaffe D."/>
            <person name="MacCallum I."/>
            <person name="Young S."/>
            <person name="Walker B.J."/>
            <person name="Lander E."/>
            <person name="Lindblad-Toh K."/>
        </authorList>
    </citation>
    <scope>NUCLEOTIDE SEQUENCE [LARGE SCALE GENOMIC DNA]</scope>
    <source>
        <strain evidence="4">Wild caught</strain>
    </source>
</reference>
<reference evidence="3" key="3">
    <citation type="submission" date="2025-09" db="UniProtKB">
        <authorList>
            <consortium name="Ensembl"/>
        </authorList>
    </citation>
    <scope>IDENTIFICATION</scope>
</reference>
<dbReference type="Gene3D" id="3.30.70.1820">
    <property type="entry name" value="L1 transposable element, RRM domain"/>
    <property type="match status" value="1"/>
</dbReference>
<dbReference type="InterPro" id="IPR004244">
    <property type="entry name" value="Transposase_22"/>
</dbReference>
<dbReference type="InParanoid" id="H3AYC9"/>
<evidence type="ECO:0000256" key="2">
    <source>
        <dbReference type="SAM" id="MobiDB-lite"/>
    </source>
</evidence>
<dbReference type="GeneTree" id="ENSGT00800000124396"/>
<organism evidence="3 4">
    <name type="scientific">Latimeria chalumnae</name>
    <name type="common">Coelacanth</name>
    <dbReference type="NCBI Taxonomy" id="7897"/>
    <lineage>
        <taxon>Eukaryota</taxon>
        <taxon>Metazoa</taxon>
        <taxon>Chordata</taxon>
        <taxon>Craniata</taxon>
        <taxon>Vertebrata</taxon>
        <taxon>Euteleostomi</taxon>
        <taxon>Coelacanthiformes</taxon>
        <taxon>Coelacanthidae</taxon>
        <taxon>Latimeria</taxon>
    </lineage>
</organism>
<dbReference type="HOGENOM" id="CLU_906018_0_0_1"/>
<accession>H3AYC9</accession>
<evidence type="ECO:0008006" key="5">
    <source>
        <dbReference type="Google" id="ProtNLM"/>
    </source>
</evidence>
<feature type="compositionally biased region" description="Polar residues" evidence="2">
    <location>
        <begin position="26"/>
        <end position="41"/>
    </location>
</feature>
<evidence type="ECO:0000313" key="3">
    <source>
        <dbReference type="Ensembl" id="ENSLACP00000014650.1"/>
    </source>
</evidence>
<dbReference type="Bgee" id="ENSLACG00000012896">
    <property type="expression patterns" value="Expressed in post-anal tail muscle and 1 other cell type or tissue"/>
</dbReference>
<feature type="region of interest" description="Disordered" evidence="2">
    <location>
        <begin position="1"/>
        <end position="41"/>
    </location>
</feature>
<dbReference type="STRING" id="7897.ENSLACP00000014650"/>
<dbReference type="SUPFAM" id="SSF57997">
    <property type="entry name" value="Tropomyosin"/>
    <property type="match status" value="1"/>
</dbReference>
<feature type="coiled-coil region" evidence="1">
    <location>
        <begin position="56"/>
        <end position="132"/>
    </location>
</feature>
<evidence type="ECO:0000313" key="4">
    <source>
        <dbReference type="Proteomes" id="UP000008672"/>
    </source>
</evidence>
<dbReference type="AlphaFoldDB" id="H3AYC9"/>
<keyword evidence="1" id="KW-0175">Coiled coil</keyword>
<reference evidence="3" key="2">
    <citation type="submission" date="2025-08" db="UniProtKB">
        <authorList>
            <consortium name="Ensembl"/>
        </authorList>
    </citation>
    <scope>IDENTIFICATION</scope>
</reference>
<sequence>MPKTKEKHGKSDFFGVAARSKERAPSLSTQSVSSGANSPETEITLQTLMRTINNNTARIENAISQLDGKLEKLTNQITTVEERLEKVEKNTGAIKTQIQKCEENTEQNFVLTKAVMKENKELKHHIELLENQSCAANVRILGLPDDMERTELLSVLEKWIPEVLKLDIEEDPIYTDRAYKIPMKNSSNKERMRTTIIKLSSERDRDRILIAARKAKEITFNGKKILFFPDLGPETQARRSSLLGIKRQFQELNFKANLLYPAKLKVELRDQ</sequence>
<proteinExistence type="predicted"/>
<keyword evidence="4" id="KW-1185">Reference proteome</keyword>
<dbReference type="EMBL" id="AFYH01129356">
    <property type="status" value="NOT_ANNOTATED_CDS"/>
    <property type="molecule type" value="Genomic_DNA"/>
</dbReference>
<evidence type="ECO:0000256" key="1">
    <source>
        <dbReference type="SAM" id="Coils"/>
    </source>
</evidence>
<name>H3AYC9_LATCH</name>